<evidence type="ECO:0000313" key="1">
    <source>
        <dbReference type="EMBL" id="OCL25773.1"/>
    </source>
</evidence>
<dbReference type="EMBL" id="LWDV01000010">
    <property type="protein sequence ID" value="OCL25773.1"/>
    <property type="molecule type" value="Genomic_DNA"/>
</dbReference>
<dbReference type="AlphaFoldDB" id="A0A1C0A6P0"/>
<reference evidence="2" key="1">
    <citation type="submission" date="2016-07" db="EMBL/GenBank/DDBJ databases">
        <authorList>
            <person name="Florea S."/>
            <person name="Webb J.S."/>
            <person name="Jaromczyk J."/>
            <person name="Schardl C.L."/>
        </authorList>
    </citation>
    <scope>NUCLEOTIDE SEQUENCE [LARGE SCALE GENOMIC DNA]</scope>
    <source>
        <strain evidence="2">Z6</strain>
    </source>
</reference>
<keyword evidence="2" id="KW-1185">Reference proteome</keyword>
<comment type="caution">
    <text evidence="1">The sequence shown here is derived from an EMBL/GenBank/DDBJ whole genome shotgun (WGS) entry which is preliminary data.</text>
</comment>
<name>A0A1C0A6P0_9FIRM</name>
<reference evidence="1 2" key="2">
    <citation type="submission" date="2016-08" db="EMBL/GenBank/DDBJ databases">
        <title>Orenia metallireducens sp. nov. strain Z6, a Novel Metal-reducing Firmicute from the Deep Subsurface.</title>
        <authorList>
            <person name="Maxim B.I."/>
            <person name="Kenneth K."/>
            <person name="Flynn T.M."/>
            <person name="Oloughlin E.J."/>
            <person name="Locke R.A."/>
            <person name="Weber J.R."/>
            <person name="Egan S.M."/>
            <person name="Mackie R.I."/>
            <person name="Cann I.K."/>
        </authorList>
    </citation>
    <scope>NUCLEOTIDE SEQUENCE [LARGE SCALE GENOMIC DNA]</scope>
    <source>
        <strain evidence="1 2">Z6</strain>
    </source>
</reference>
<evidence type="ECO:0000313" key="2">
    <source>
        <dbReference type="Proteomes" id="UP000093514"/>
    </source>
</evidence>
<dbReference type="RefSeq" id="WP_068719683.1">
    <property type="nucleotide sequence ID" value="NZ_LWDV01000010.1"/>
</dbReference>
<protein>
    <submittedName>
        <fullName evidence="1">Uncharacterized protein</fullName>
    </submittedName>
</protein>
<organism evidence="1 2">
    <name type="scientific">Orenia metallireducens</name>
    <dbReference type="NCBI Taxonomy" id="1413210"/>
    <lineage>
        <taxon>Bacteria</taxon>
        <taxon>Bacillati</taxon>
        <taxon>Bacillota</taxon>
        <taxon>Clostridia</taxon>
        <taxon>Halanaerobiales</taxon>
        <taxon>Halobacteroidaceae</taxon>
        <taxon>Orenia</taxon>
    </lineage>
</organism>
<sequence>MGGDYLIIIIFIIILYFLCKLFLYYLIGNLYNRSYLKKEEVDVDIDEIKDDYIKLFDEEYSS</sequence>
<dbReference type="Proteomes" id="UP000093514">
    <property type="component" value="Unassembled WGS sequence"/>
</dbReference>
<gene>
    <name evidence="1" type="ORF">U472_15750</name>
</gene>
<proteinExistence type="predicted"/>
<accession>A0A1C0A6P0</accession>